<keyword evidence="6 11" id="KW-0630">Potassium</keyword>
<keyword evidence="7 12" id="KW-1133">Transmembrane helix</keyword>
<dbReference type="InterPro" id="IPR041647">
    <property type="entry name" value="IRK_C"/>
</dbReference>
<dbReference type="PANTHER" id="PTHR11767:SF113">
    <property type="entry name" value="INWARDLY RECTIFYING POTASSIUM CHANNEL 2, ISOFORM D"/>
    <property type="match status" value="1"/>
</dbReference>
<comment type="subcellular location">
    <subcellularLocation>
        <location evidence="1 11">Membrane</location>
        <topology evidence="1 11">Multi-pass membrane protein</topology>
    </subcellularLocation>
</comment>
<keyword evidence="4 11" id="KW-0812">Transmembrane</keyword>
<dbReference type="Pfam" id="PF17655">
    <property type="entry name" value="IRK_C"/>
    <property type="match status" value="1"/>
</dbReference>
<protein>
    <submittedName>
        <fullName evidence="15">Uncharacterized protein</fullName>
    </submittedName>
</protein>
<evidence type="ECO:0000256" key="6">
    <source>
        <dbReference type="ARBA" id="ARBA00022958"/>
    </source>
</evidence>
<reference evidence="15 16" key="1">
    <citation type="submission" date="2024-05" db="EMBL/GenBank/DDBJ databases">
        <title>Genetic variation in Jamaican populations of the coffee berry borer (Hypothenemus hampei).</title>
        <authorList>
            <person name="Errbii M."/>
            <person name="Myrie A."/>
        </authorList>
    </citation>
    <scope>NUCLEOTIDE SEQUENCE [LARGE SCALE GENOMIC DNA]</scope>
    <source>
        <strain evidence="15">JA-Hopewell-2020-01-JO</strain>
        <tissue evidence="15">Whole body</tissue>
    </source>
</reference>
<evidence type="ECO:0000256" key="9">
    <source>
        <dbReference type="ARBA" id="ARBA00023136"/>
    </source>
</evidence>
<keyword evidence="5 11" id="KW-0851">Voltage-gated channel</keyword>
<dbReference type="AlphaFoldDB" id="A0ABD1ETR8"/>
<dbReference type="InterPro" id="IPR013518">
    <property type="entry name" value="K_chnl_inward-rec_Kir_cyto"/>
</dbReference>
<evidence type="ECO:0000256" key="5">
    <source>
        <dbReference type="ARBA" id="ARBA00022882"/>
    </source>
</evidence>
<dbReference type="GO" id="GO:0034220">
    <property type="term" value="P:monoatomic ion transmembrane transport"/>
    <property type="evidence" value="ECO:0007669"/>
    <property type="project" value="UniProtKB-KW"/>
</dbReference>
<evidence type="ECO:0000256" key="8">
    <source>
        <dbReference type="ARBA" id="ARBA00023065"/>
    </source>
</evidence>
<keyword evidence="16" id="KW-1185">Reference proteome</keyword>
<dbReference type="InterPro" id="IPR016449">
    <property type="entry name" value="K_chnl_inward-rec_Kir"/>
</dbReference>
<feature type="transmembrane region" description="Helical" evidence="12">
    <location>
        <begin position="154"/>
        <end position="172"/>
    </location>
</feature>
<dbReference type="SUPFAM" id="SSF81324">
    <property type="entry name" value="Voltage-gated potassium channels"/>
    <property type="match status" value="1"/>
</dbReference>
<keyword evidence="8 11" id="KW-0406">Ion transport</keyword>
<dbReference type="GO" id="GO:0034702">
    <property type="term" value="C:monoatomic ion channel complex"/>
    <property type="evidence" value="ECO:0007669"/>
    <property type="project" value="UniProtKB-KW"/>
</dbReference>
<keyword evidence="10 11" id="KW-0407">Ion channel</keyword>
<evidence type="ECO:0000259" key="13">
    <source>
        <dbReference type="Pfam" id="PF01007"/>
    </source>
</evidence>
<feature type="transmembrane region" description="Helical" evidence="12">
    <location>
        <begin position="100"/>
        <end position="123"/>
    </location>
</feature>
<keyword evidence="2 11" id="KW-0813">Transport</keyword>
<feature type="transmembrane region" description="Helical" evidence="12">
    <location>
        <begin position="184"/>
        <end position="206"/>
    </location>
</feature>
<evidence type="ECO:0000256" key="1">
    <source>
        <dbReference type="ARBA" id="ARBA00004141"/>
    </source>
</evidence>
<accession>A0ABD1ETR8</accession>
<evidence type="ECO:0000256" key="11">
    <source>
        <dbReference type="RuleBase" id="RU003822"/>
    </source>
</evidence>
<organism evidence="15 16">
    <name type="scientific">Hypothenemus hampei</name>
    <name type="common">Coffee berry borer</name>
    <dbReference type="NCBI Taxonomy" id="57062"/>
    <lineage>
        <taxon>Eukaryota</taxon>
        <taxon>Metazoa</taxon>
        <taxon>Ecdysozoa</taxon>
        <taxon>Arthropoda</taxon>
        <taxon>Hexapoda</taxon>
        <taxon>Insecta</taxon>
        <taxon>Pterygota</taxon>
        <taxon>Neoptera</taxon>
        <taxon>Endopterygota</taxon>
        <taxon>Coleoptera</taxon>
        <taxon>Polyphaga</taxon>
        <taxon>Cucujiformia</taxon>
        <taxon>Curculionidae</taxon>
        <taxon>Scolytinae</taxon>
        <taxon>Hypothenemus</taxon>
    </lineage>
</organism>
<feature type="domain" description="Inward rectifier potassium channel C-terminal" evidence="14">
    <location>
        <begin position="218"/>
        <end position="381"/>
    </location>
</feature>
<keyword evidence="3 11" id="KW-0633">Potassium transport</keyword>
<dbReference type="InterPro" id="IPR040445">
    <property type="entry name" value="Kir_TM"/>
</dbReference>
<feature type="domain" description="Potassium channel inwardly rectifying transmembrane" evidence="13">
    <location>
        <begin position="65"/>
        <end position="211"/>
    </location>
</feature>
<name>A0ABD1ETR8_HYPHA</name>
<evidence type="ECO:0000313" key="15">
    <source>
        <dbReference type="EMBL" id="KAL1502010.1"/>
    </source>
</evidence>
<evidence type="ECO:0000256" key="7">
    <source>
        <dbReference type="ARBA" id="ARBA00022989"/>
    </source>
</evidence>
<dbReference type="Proteomes" id="UP001566132">
    <property type="component" value="Unassembled WGS sequence"/>
</dbReference>
<dbReference type="GO" id="GO:0006813">
    <property type="term" value="P:potassium ion transport"/>
    <property type="evidence" value="ECO:0007669"/>
    <property type="project" value="UniProtKB-KW"/>
</dbReference>
<dbReference type="PRINTS" id="PR01320">
    <property type="entry name" value="KIRCHANNEL"/>
</dbReference>
<proteinExistence type="inferred from homology"/>
<dbReference type="PANTHER" id="PTHR11767">
    <property type="entry name" value="INWARD RECTIFIER POTASSIUM CHANNEL"/>
    <property type="match status" value="1"/>
</dbReference>
<evidence type="ECO:0000259" key="14">
    <source>
        <dbReference type="Pfam" id="PF17655"/>
    </source>
</evidence>
<evidence type="ECO:0000256" key="2">
    <source>
        <dbReference type="ARBA" id="ARBA00022448"/>
    </source>
</evidence>
<keyword evidence="9 12" id="KW-0472">Membrane</keyword>
<gene>
    <name evidence="15" type="ORF">ABEB36_007223</name>
</gene>
<dbReference type="EMBL" id="JBDJPC010000005">
    <property type="protein sequence ID" value="KAL1502010.1"/>
    <property type="molecule type" value="Genomic_DNA"/>
</dbReference>
<comment type="caution">
    <text evidence="15">The sequence shown here is derived from an EMBL/GenBank/DDBJ whole genome shotgun (WGS) entry which is preliminary data.</text>
</comment>
<sequence>MLQYDPHCDQYVEVDFDEFSDSEDDVGDPTDTVKSLQPLLVLRKQRRKRQSRASFVAYFNLSRVVRKSGRLNTFLKKLPNKSLYYIRDFGNTLLTLQWRWILTTLCLVNFACFVLFSWLWMFLAKISGDFDQEYQASGTLNNTDKACIVNARTFAGYFLLSIETMTTVGYGYRYPTEHCVGGWVLLMLQAIFNTCVQGALVSAVYVKTSKPFTKSSSIFSKKAVVCLRNGKLCFIFRIHDFSRKIWCGTNISLYYIDKEQNNLDEDFEMVEMSIEPHGLLIFPLEIEHVIDEESPLWKFRPLEFLHARYEIVAVAEGSSTITGQVSQNRTSYTNSDIMWGHRFTSCVDYDDSRGVYVVDYKKFKQVVPFDTPMCSARKLAEIHTRLENFFDKRHIRSILETGNMTLLEKIPEDEDEEMKEVTDVKSKEQRIPDVFRKLFNTESTYDINKYT</sequence>
<evidence type="ECO:0000256" key="10">
    <source>
        <dbReference type="ARBA" id="ARBA00023303"/>
    </source>
</evidence>
<evidence type="ECO:0000256" key="3">
    <source>
        <dbReference type="ARBA" id="ARBA00022538"/>
    </source>
</evidence>
<dbReference type="Gene3D" id="1.10.287.70">
    <property type="match status" value="1"/>
</dbReference>
<dbReference type="Pfam" id="PF01007">
    <property type="entry name" value="IRK"/>
    <property type="match status" value="1"/>
</dbReference>
<evidence type="ECO:0000313" key="16">
    <source>
        <dbReference type="Proteomes" id="UP001566132"/>
    </source>
</evidence>
<dbReference type="Gene3D" id="2.60.40.1400">
    <property type="entry name" value="G protein-activated inward rectifier potassium channel 1"/>
    <property type="match status" value="1"/>
</dbReference>
<evidence type="ECO:0000256" key="4">
    <source>
        <dbReference type="ARBA" id="ARBA00022692"/>
    </source>
</evidence>
<dbReference type="InterPro" id="IPR014756">
    <property type="entry name" value="Ig_E-set"/>
</dbReference>
<comment type="similarity">
    <text evidence="11">Belongs to the inward rectifier-type potassium channel (TC 1.A.2.1) family.</text>
</comment>
<dbReference type="SUPFAM" id="SSF81296">
    <property type="entry name" value="E set domains"/>
    <property type="match status" value="1"/>
</dbReference>
<evidence type="ECO:0000256" key="12">
    <source>
        <dbReference type="SAM" id="Phobius"/>
    </source>
</evidence>